<evidence type="ECO:0000256" key="10">
    <source>
        <dbReference type="ARBA" id="ARBA00022989"/>
    </source>
</evidence>
<evidence type="ECO:0000256" key="9">
    <source>
        <dbReference type="ARBA" id="ARBA00022984"/>
    </source>
</evidence>
<evidence type="ECO:0000256" key="4">
    <source>
        <dbReference type="ARBA" id="ARBA00022519"/>
    </source>
</evidence>
<evidence type="ECO:0000256" key="1">
    <source>
        <dbReference type="ARBA" id="ARBA00004167"/>
    </source>
</evidence>
<keyword evidence="11" id="KW-0472">Membrane</keyword>
<organism evidence="15 16">
    <name type="scientific">Candidatus Uhrbacteria bacterium RIFOXYB2_FULL_57_15</name>
    <dbReference type="NCBI Taxonomy" id="1802422"/>
    <lineage>
        <taxon>Bacteria</taxon>
        <taxon>Candidatus Uhriibacteriota</taxon>
    </lineage>
</organism>
<dbReference type="InterPro" id="IPR012338">
    <property type="entry name" value="Beta-lactam/transpept-like"/>
</dbReference>
<dbReference type="SUPFAM" id="SSF56601">
    <property type="entry name" value="beta-lactamase/transpeptidase-like"/>
    <property type="match status" value="1"/>
</dbReference>
<dbReference type="GO" id="GO:0006508">
    <property type="term" value="P:proteolysis"/>
    <property type="evidence" value="ECO:0007669"/>
    <property type="project" value="UniProtKB-KW"/>
</dbReference>
<accession>A0A1F7W6D9</accession>
<evidence type="ECO:0000256" key="12">
    <source>
        <dbReference type="ARBA" id="ARBA00023316"/>
    </source>
</evidence>
<keyword evidence="12" id="KW-0961">Cell wall biogenesis/degradation</keyword>
<dbReference type="GO" id="GO:0009002">
    <property type="term" value="F:serine-type D-Ala-D-Ala carboxypeptidase activity"/>
    <property type="evidence" value="ECO:0007669"/>
    <property type="project" value="InterPro"/>
</dbReference>
<dbReference type="SUPFAM" id="SSF56519">
    <property type="entry name" value="Penicillin binding protein dimerisation domain"/>
    <property type="match status" value="1"/>
</dbReference>
<dbReference type="InterPro" id="IPR050515">
    <property type="entry name" value="Beta-lactam/transpept"/>
</dbReference>
<dbReference type="Gene3D" id="3.40.710.10">
    <property type="entry name" value="DD-peptidase/beta-lactamase superfamily"/>
    <property type="match status" value="1"/>
</dbReference>
<dbReference type="InterPro" id="IPR017790">
    <property type="entry name" value="Penicillin-binding_protein_2"/>
</dbReference>
<keyword evidence="6" id="KW-0812">Transmembrane</keyword>
<keyword evidence="3" id="KW-1003">Cell membrane</keyword>
<dbReference type="InterPro" id="IPR001460">
    <property type="entry name" value="PCN-bd_Tpept"/>
</dbReference>
<keyword evidence="7" id="KW-0378">Hydrolase</keyword>
<keyword evidence="5" id="KW-0645">Protease</keyword>
<sequence length="604" mass="65138">MGSGARQFLGLTIPKRRFAIAGAFFLLSCGLLVGRAAQLQIIDGGKYASLAEANRVRTYTLLPPRGIVYDRFGKILIQNVPSFVFTLTYADLPITSSERENTIARAADLAGVPRTEIDLLLTNAEKDPFEPFEVKKGIAYETAMRLAIEAQSLPGFRLEDTAIRSYLSNVHTLSHVLGYTGKINPEEFAEKRNAGYRALDQIGKTGIEKSEETRLRGTPGSLLVEVDSRGRELSVDGRTEPVAGQNLTLTIDLELQAFIESRISNVLTKLGLSRASVVAIDPRDGSIRAMVSYPTFDSNAFASGIDSELYAQLLADEDNPLFPRALSGEYPPGSTFKPYVAYTALAEGLVGPSTSFLSTGGLRIGEWFFPDWKAGGHGVTDVRSALAWSVNTYFYIIGGGFDMFTGLGVERIADGARQFGFGSPTGIDLPGEADGFLPSKEWKEEAKGERWYVGDTYHLAIGQGDMLATPLQIAVANATIANGGKRFIPRLVEMAGGAAEPPGQASETLDFAAVQIVREGMRQAVTIGSARFLSSLALPVAGKTGTAQAPGDVPTHAWFEGFGPYENPTLSVVILIENGGEGSSVAVPIARDIFEWWFLNRPNE</sequence>
<dbReference type="Pfam" id="PF00905">
    <property type="entry name" value="Transpeptidase"/>
    <property type="match status" value="1"/>
</dbReference>
<reference evidence="15 16" key="1">
    <citation type="journal article" date="2016" name="Nat. Commun.">
        <title>Thousands of microbial genomes shed light on interconnected biogeochemical processes in an aquifer system.</title>
        <authorList>
            <person name="Anantharaman K."/>
            <person name="Brown C.T."/>
            <person name="Hug L.A."/>
            <person name="Sharon I."/>
            <person name="Castelle C.J."/>
            <person name="Probst A.J."/>
            <person name="Thomas B.C."/>
            <person name="Singh A."/>
            <person name="Wilkins M.J."/>
            <person name="Karaoz U."/>
            <person name="Brodie E.L."/>
            <person name="Williams K.H."/>
            <person name="Hubbard S.S."/>
            <person name="Banfield J.F."/>
        </authorList>
    </citation>
    <scope>NUCLEOTIDE SEQUENCE [LARGE SCALE GENOMIC DNA]</scope>
</reference>
<dbReference type="InterPro" id="IPR036138">
    <property type="entry name" value="PBP_dimer_sf"/>
</dbReference>
<dbReference type="Gene3D" id="3.90.1310.10">
    <property type="entry name" value="Penicillin-binding protein 2a (Domain 2)"/>
    <property type="match status" value="1"/>
</dbReference>
<evidence type="ECO:0000256" key="2">
    <source>
        <dbReference type="ARBA" id="ARBA00004236"/>
    </source>
</evidence>
<evidence type="ECO:0000259" key="13">
    <source>
        <dbReference type="Pfam" id="PF00905"/>
    </source>
</evidence>
<evidence type="ECO:0000313" key="15">
    <source>
        <dbReference type="EMBL" id="OGL98186.1"/>
    </source>
</evidence>
<dbReference type="InterPro" id="IPR005311">
    <property type="entry name" value="PBP_dimer"/>
</dbReference>
<proteinExistence type="predicted"/>
<dbReference type="GO" id="GO:0008658">
    <property type="term" value="F:penicillin binding"/>
    <property type="evidence" value="ECO:0007669"/>
    <property type="project" value="InterPro"/>
</dbReference>
<comment type="subcellular location">
    <subcellularLocation>
        <location evidence="2">Cell membrane</location>
    </subcellularLocation>
    <subcellularLocation>
        <location evidence="1">Membrane</location>
        <topology evidence="1">Single-pass membrane protein</topology>
    </subcellularLocation>
</comment>
<keyword evidence="4" id="KW-0997">Cell inner membrane</keyword>
<evidence type="ECO:0000259" key="14">
    <source>
        <dbReference type="Pfam" id="PF03717"/>
    </source>
</evidence>
<dbReference type="GO" id="GO:0008360">
    <property type="term" value="P:regulation of cell shape"/>
    <property type="evidence" value="ECO:0007669"/>
    <property type="project" value="UniProtKB-KW"/>
</dbReference>
<evidence type="ECO:0000256" key="3">
    <source>
        <dbReference type="ARBA" id="ARBA00022475"/>
    </source>
</evidence>
<keyword evidence="8" id="KW-0133">Cell shape</keyword>
<dbReference type="PROSITE" id="PS51257">
    <property type="entry name" value="PROKAR_LIPOPROTEIN"/>
    <property type="match status" value="1"/>
</dbReference>
<evidence type="ECO:0000313" key="16">
    <source>
        <dbReference type="Proteomes" id="UP000176501"/>
    </source>
</evidence>
<feature type="domain" description="Penicillin-binding protein dimerisation" evidence="14">
    <location>
        <begin position="63"/>
        <end position="234"/>
    </location>
</feature>
<dbReference type="PANTHER" id="PTHR30627">
    <property type="entry name" value="PEPTIDOGLYCAN D,D-TRANSPEPTIDASE"/>
    <property type="match status" value="1"/>
</dbReference>
<dbReference type="PANTHER" id="PTHR30627:SF2">
    <property type="entry name" value="PEPTIDOGLYCAN D,D-TRANSPEPTIDASE MRDA"/>
    <property type="match status" value="1"/>
</dbReference>
<keyword evidence="9" id="KW-0573">Peptidoglycan synthesis</keyword>
<evidence type="ECO:0000256" key="6">
    <source>
        <dbReference type="ARBA" id="ARBA00022692"/>
    </source>
</evidence>
<dbReference type="GO" id="GO:0009252">
    <property type="term" value="P:peptidoglycan biosynthetic process"/>
    <property type="evidence" value="ECO:0007669"/>
    <property type="project" value="UniProtKB-KW"/>
</dbReference>
<gene>
    <name evidence="15" type="ORF">A2304_03685</name>
</gene>
<evidence type="ECO:0000256" key="8">
    <source>
        <dbReference type="ARBA" id="ARBA00022960"/>
    </source>
</evidence>
<evidence type="ECO:0000256" key="7">
    <source>
        <dbReference type="ARBA" id="ARBA00022801"/>
    </source>
</evidence>
<dbReference type="GO" id="GO:0071972">
    <property type="term" value="F:peptidoglycan L,D-transpeptidase activity"/>
    <property type="evidence" value="ECO:0007669"/>
    <property type="project" value="TreeGrafter"/>
</dbReference>
<dbReference type="NCBIfam" id="TIGR03423">
    <property type="entry name" value="pbp2_mrdA"/>
    <property type="match status" value="1"/>
</dbReference>
<evidence type="ECO:0000256" key="5">
    <source>
        <dbReference type="ARBA" id="ARBA00022670"/>
    </source>
</evidence>
<dbReference type="GO" id="GO:0005886">
    <property type="term" value="C:plasma membrane"/>
    <property type="evidence" value="ECO:0007669"/>
    <property type="project" value="UniProtKB-SubCell"/>
</dbReference>
<dbReference type="AlphaFoldDB" id="A0A1F7W6D9"/>
<name>A0A1F7W6D9_9BACT</name>
<comment type="caution">
    <text evidence="15">The sequence shown here is derived from an EMBL/GenBank/DDBJ whole genome shotgun (WGS) entry which is preliminary data.</text>
</comment>
<evidence type="ECO:0000256" key="11">
    <source>
        <dbReference type="ARBA" id="ARBA00023136"/>
    </source>
</evidence>
<dbReference type="Pfam" id="PF03717">
    <property type="entry name" value="PBP_dimer"/>
    <property type="match status" value="1"/>
</dbReference>
<keyword evidence="10" id="KW-1133">Transmembrane helix</keyword>
<feature type="domain" description="Penicillin-binding protein transpeptidase" evidence="13">
    <location>
        <begin position="276"/>
        <end position="595"/>
    </location>
</feature>
<protein>
    <submittedName>
        <fullName evidence="15">Penicillin-binding protein 2</fullName>
    </submittedName>
</protein>
<dbReference type="Proteomes" id="UP000176501">
    <property type="component" value="Unassembled WGS sequence"/>
</dbReference>
<dbReference type="EMBL" id="MGFE01000022">
    <property type="protein sequence ID" value="OGL98186.1"/>
    <property type="molecule type" value="Genomic_DNA"/>
</dbReference>
<dbReference type="GO" id="GO:0071555">
    <property type="term" value="P:cell wall organization"/>
    <property type="evidence" value="ECO:0007669"/>
    <property type="project" value="UniProtKB-KW"/>
</dbReference>